<proteinExistence type="predicted"/>
<evidence type="ECO:0000313" key="5">
    <source>
        <dbReference type="Proteomes" id="UP000695562"/>
    </source>
</evidence>
<dbReference type="EMBL" id="AJWJ01000073">
    <property type="protein sequence ID" value="KAF2076090.1"/>
    <property type="molecule type" value="Genomic_DNA"/>
</dbReference>
<reference evidence="4" key="1">
    <citation type="submission" date="2020-01" db="EMBL/GenBank/DDBJ databases">
        <title>Development of genomics and gene disruption for Polysphondylium violaceum indicates a role for the polyketide synthase stlB in stalk morphogenesis.</title>
        <authorList>
            <person name="Narita B."/>
            <person name="Kawabe Y."/>
            <person name="Kin K."/>
            <person name="Saito T."/>
            <person name="Gibbs R."/>
            <person name="Kuspa A."/>
            <person name="Muzny D."/>
            <person name="Queller D."/>
            <person name="Richards S."/>
            <person name="Strassman J."/>
            <person name="Sucgang R."/>
            <person name="Worley K."/>
            <person name="Schaap P."/>
        </authorList>
    </citation>
    <scope>NUCLEOTIDE SEQUENCE</scope>
    <source>
        <strain evidence="4">QSvi11</strain>
    </source>
</reference>
<evidence type="ECO:0000256" key="3">
    <source>
        <dbReference type="SAM" id="SignalP"/>
    </source>
</evidence>
<feature type="chain" id="PRO_5035198944" evidence="3">
    <location>
        <begin position="21"/>
        <end position="485"/>
    </location>
</feature>
<dbReference type="OrthoDB" id="20269at2759"/>
<keyword evidence="2" id="KW-1133">Transmembrane helix</keyword>
<keyword evidence="2" id="KW-0472">Membrane</keyword>
<organism evidence="4 5">
    <name type="scientific">Polysphondylium violaceum</name>
    <dbReference type="NCBI Taxonomy" id="133409"/>
    <lineage>
        <taxon>Eukaryota</taxon>
        <taxon>Amoebozoa</taxon>
        <taxon>Evosea</taxon>
        <taxon>Eumycetozoa</taxon>
        <taxon>Dictyostelia</taxon>
        <taxon>Dictyosteliales</taxon>
        <taxon>Dictyosteliaceae</taxon>
        <taxon>Polysphondylium</taxon>
    </lineage>
</organism>
<comment type="caution">
    <text evidence="4">The sequence shown here is derived from an EMBL/GenBank/DDBJ whole genome shotgun (WGS) entry which is preliminary data.</text>
</comment>
<dbReference type="AlphaFoldDB" id="A0A8J4PYJ5"/>
<feature type="signal peptide" evidence="3">
    <location>
        <begin position="1"/>
        <end position="20"/>
    </location>
</feature>
<evidence type="ECO:0000256" key="1">
    <source>
        <dbReference type="SAM" id="MobiDB-lite"/>
    </source>
</evidence>
<gene>
    <name evidence="4" type="ORF">CYY_002604</name>
</gene>
<keyword evidence="2" id="KW-0812">Transmembrane</keyword>
<keyword evidence="5" id="KW-1185">Reference proteome</keyword>
<keyword evidence="3" id="KW-0732">Signal</keyword>
<sequence>MKIYIHLIAFLIIFVGTAFSILQTDGISQDALKKGVEQAAQNLNTTSIKSTNTITSTTGGNSTSVINPLSGGNGKVLSSTTGSLTSSSSSISSSSTSRSSSSIGSIGSLSSSLTGNQSLTTGLLPSLAKESLNVLQTKLCTNDKCLTTITNTLKTVCENPKPYFCNGACISKDESCTISKPTNCTDVCEDGTCAPCKDYNGCPISSPILCLDGKCSVSISNCLMCDNGLPKCYDHSCQNPCPFLPSLFKPINIFTTYLETTQSSYISVTTSVSIDSQNSSLNKTNNTSSDSRESKTVWGIIIPPSTFQNNTEFYIGAVADSVVGRVKNGVLNNQLLLSSVVNITAVHQNQLVKKNFNSKVRLEFHILSSLSIDQSEMCLAYIDEDEMIWKCVDDKITISENRIIGFTDHFTSFAILTNYNTDSDSQSTFNVNKKQIIIGSVVGCFGLTLIIVATIIIYQKSKKHQGFKKWLFYNKVAKGSSSPKV</sequence>
<evidence type="ECO:0000313" key="4">
    <source>
        <dbReference type="EMBL" id="KAF2076090.1"/>
    </source>
</evidence>
<evidence type="ECO:0000256" key="2">
    <source>
        <dbReference type="SAM" id="Phobius"/>
    </source>
</evidence>
<protein>
    <submittedName>
        <fullName evidence="4">Uncharacterized protein</fullName>
    </submittedName>
</protein>
<dbReference type="Proteomes" id="UP000695562">
    <property type="component" value="Unassembled WGS sequence"/>
</dbReference>
<feature type="transmembrane region" description="Helical" evidence="2">
    <location>
        <begin position="436"/>
        <end position="458"/>
    </location>
</feature>
<name>A0A8J4PYJ5_9MYCE</name>
<feature type="region of interest" description="Disordered" evidence="1">
    <location>
        <begin position="77"/>
        <end position="102"/>
    </location>
</feature>
<accession>A0A8J4PYJ5</accession>